<accession>A0A1S6IRU1</accession>
<dbReference type="SUPFAM" id="SSF46689">
    <property type="entry name" value="Homeodomain-like"/>
    <property type="match status" value="1"/>
</dbReference>
<dbReference type="InterPro" id="IPR039532">
    <property type="entry name" value="TetR_C_Firmicutes"/>
</dbReference>
<dbReference type="GO" id="GO:0003677">
    <property type="term" value="F:DNA binding"/>
    <property type="evidence" value="ECO:0007669"/>
    <property type="project" value="UniProtKB-UniRule"/>
</dbReference>
<dbReference type="KEGG" id="jda:BW727_101934"/>
<sequence>MDRQNETKELIASSFKYLVCNKPIDKISITDIMNQANFRRQTFYDYFDDKYDLVTWIFLYEITELTRSSFHWENWEQVLFLLLNYLEKNKKYYKKLFLNVKLDSFKDYFTYTLKQGVQHLADEYFEQNNQIIEQVEMTEITINFYAYGLSQLLHEWVLGGCLPPSDAYHKLLTQVIHNSSHF</sequence>
<keyword evidence="1 2" id="KW-0238">DNA-binding</keyword>
<gene>
    <name evidence="4" type="primary">dhaS</name>
    <name evidence="4" type="ORF">BW727_101934</name>
</gene>
<dbReference type="Proteomes" id="UP000188993">
    <property type="component" value="Chromosome"/>
</dbReference>
<protein>
    <submittedName>
        <fullName evidence="4">HTH-type dhaKLM operon transcriptional activator DhaS</fullName>
    </submittedName>
</protein>
<evidence type="ECO:0000313" key="4">
    <source>
        <dbReference type="EMBL" id="AQS54258.1"/>
    </source>
</evidence>
<evidence type="ECO:0000313" key="5">
    <source>
        <dbReference type="Proteomes" id="UP000188993"/>
    </source>
</evidence>
<dbReference type="InterPro" id="IPR012738">
    <property type="entry name" value="Tscrpt_reg_DhaS"/>
</dbReference>
<keyword evidence="5" id="KW-1185">Reference proteome</keyword>
<dbReference type="EMBL" id="CP019728">
    <property type="protein sequence ID" value="AQS54258.1"/>
    <property type="molecule type" value="Genomic_DNA"/>
</dbReference>
<dbReference type="RefSeq" id="WP_062469745.1">
    <property type="nucleotide sequence ID" value="NZ_BBYN01000014.1"/>
</dbReference>
<dbReference type="PROSITE" id="PS50977">
    <property type="entry name" value="HTH_TETR_2"/>
    <property type="match status" value="1"/>
</dbReference>
<dbReference type="Pfam" id="PF14278">
    <property type="entry name" value="TetR_C_8"/>
    <property type="match status" value="1"/>
</dbReference>
<dbReference type="Gene3D" id="1.10.357.10">
    <property type="entry name" value="Tetracycline Repressor, domain 2"/>
    <property type="match status" value="1"/>
</dbReference>
<dbReference type="STRING" id="708126.BW727_101934"/>
<evidence type="ECO:0000256" key="1">
    <source>
        <dbReference type="ARBA" id="ARBA00023125"/>
    </source>
</evidence>
<reference evidence="4 5" key="1">
    <citation type="journal article" date="2014" name="Int. J. Syst. Evol. Microbiol.">
        <title>Jeotgalibaca dankookensis gen. nov., sp. nov., a member of the family Carnobacteriaceae, isolated from seujeot (Korean traditional food).</title>
        <authorList>
            <person name="Lee D.G."/>
            <person name="Trujillo M.E."/>
            <person name="Kang H."/>
            <person name="Ahn T.Y."/>
        </authorList>
    </citation>
    <scope>NUCLEOTIDE SEQUENCE [LARGE SCALE GENOMIC DNA]</scope>
    <source>
        <strain evidence="4 5">EX-07</strain>
    </source>
</reference>
<dbReference type="PANTHER" id="PTHR43479">
    <property type="entry name" value="ACREF/ENVCD OPERON REPRESSOR-RELATED"/>
    <property type="match status" value="1"/>
</dbReference>
<dbReference type="InterPro" id="IPR050624">
    <property type="entry name" value="HTH-type_Tx_Regulator"/>
</dbReference>
<dbReference type="OrthoDB" id="9810250at2"/>
<name>A0A1S6IRU1_9LACT</name>
<evidence type="ECO:0000256" key="2">
    <source>
        <dbReference type="PROSITE-ProRule" id="PRU00335"/>
    </source>
</evidence>
<dbReference type="AlphaFoldDB" id="A0A1S6IRU1"/>
<dbReference type="InterPro" id="IPR001647">
    <property type="entry name" value="HTH_TetR"/>
</dbReference>
<dbReference type="PANTHER" id="PTHR43479:SF7">
    <property type="entry name" value="TETR-FAMILY TRANSCRIPTIONAL REGULATOR"/>
    <property type="match status" value="1"/>
</dbReference>
<organism evidence="4 5">
    <name type="scientific">Jeotgalibaca dankookensis</name>
    <dbReference type="NCBI Taxonomy" id="708126"/>
    <lineage>
        <taxon>Bacteria</taxon>
        <taxon>Bacillati</taxon>
        <taxon>Bacillota</taxon>
        <taxon>Bacilli</taxon>
        <taxon>Lactobacillales</taxon>
        <taxon>Carnobacteriaceae</taxon>
        <taxon>Jeotgalibaca</taxon>
    </lineage>
</organism>
<feature type="DNA-binding region" description="H-T-H motif" evidence="2">
    <location>
        <begin position="28"/>
        <end position="47"/>
    </location>
</feature>
<proteinExistence type="predicted"/>
<dbReference type="NCBIfam" id="TIGR02366">
    <property type="entry name" value="DHAK_reg"/>
    <property type="match status" value="1"/>
</dbReference>
<evidence type="ECO:0000259" key="3">
    <source>
        <dbReference type="PROSITE" id="PS50977"/>
    </source>
</evidence>
<dbReference type="InterPro" id="IPR009057">
    <property type="entry name" value="Homeodomain-like_sf"/>
</dbReference>
<feature type="domain" description="HTH tetR-type" evidence="3">
    <location>
        <begin position="5"/>
        <end position="65"/>
    </location>
</feature>